<protein>
    <submittedName>
        <fullName evidence="3">Helix-turn-helix protein</fullName>
    </submittedName>
</protein>
<dbReference type="GO" id="GO:0003677">
    <property type="term" value="F:DNA binding"/>
    <property type="evidence" value="ECO:0007669"/>
    <property type="project" value="InterPro"/>
</dbReference>
<dbReference type="InterPro" id="IPR001387">
    <property type="entry name" value="Cro/C1-type_HTH"/>
</dbReference>
<gene>
    <name evidence="3" type="ORF">BJ122_102229</name>
</gene>
<dbReference type="Gene3D" id="2.10.109.10">
    <property type="entry name" value="Umud Fragment, subunit A"/>
    <property type="match status" value="1"/>
</dbReference>
<dbReference type="SUPFAM" id="SSF47413">
    <property type="entry name" value="lambda repressor-like DNA-binding domains"/>
    <property type="match status" value="1"/>
</dbReference>
<dbReference type="PROSITE" id="PS50943">
    <property type="entry name" value="HTH_CROC1"/>
    <property type="match status" value="1"/>
</dbReference>
<feature type="domain" description="HTH cro/C1-type" evidence="2">
    <location>
        <begin position="1"/>
        <end position="46"/>
    </location>
</feature>
<organism evidence="3 4">
    <name type="scientific">Rhodopseudomonas faecalis</name>
    <dbReference type="NCBI Taxonomy" id="99655"/>
    <lineage>
        <taxon>Bacteria</taxon>
        <taxon>Pseudomonadati</taxon>
        <taxon>Pseudomonadota</taxon>
        <taxon>Alphaproteobacteria</taxon>
        <taxon>Hyphomicrobiales</taxon>
        <taxon>Nitrobacteraceae</taxon>
        <taxon>Rhodopseudomonas</taxon>
    </lineage>
</organism>
<dbReference type="Pfam" id="PF01381">
    <property type="entry name" value="HTH_3"/>
    <property type="match status" value="1"/>
</dbReference>
<comment type="caution">
    <text evidence="3">The sequence shown here is derived from an EMBL/GenBank/DDBJ whole genome shotgun (WGS) entry which is preliminary data.</text>
</comment>
<name>A0A318TKR7_9BRAD</name>
<sequence length="219" mass="22982">MSQDDLGEIVQVSHAAVQQWEKDKTKPSIDNLTAAAEALEVPLAWLTSGVGPAPDLTPPEPKGRRSWRNARPSAQCVSFASRIPEVQSRSLASQGSAQDADKAAIAHWCIPADVVRNMLHTSADALTIMRVTRPTAAPAVNAGDYVVVDRSRTEVNEPGLWVVLAGGAAFLCRAEVGAGPAEGGISLMLTTADGSLPPMHPSNPAVKLVGRAAGHFRAL</sequence>
<keyword evidence="4" id="KW-1185">Reference proteome</keyword>
<reference evidence="3 4" key="1">
    <citation type="submission" date="2018-06" db="EMBL/GenBank/DDBJ databases">
        <title>Genomic Encyclopedia of Archaeal and Bacterial Type Strains, Phase II (KMG-II): from individual species to whole genera.</title>
        <authorList>
            <person name="Goeker M."/>
        </authorList>
    </citation>
    <scope>NUCLEOTIDE SEQUENCE [LARGE SCALE GENOMIC DNA]</scope>
    <source>
        <strain evidence="3 4">JCM 11668</strain>
    </source>
</reference>
<proteinExistence type="predicted"/>
<evidence type="ECO:0000313" key="3">
    <source>
        <dbReference type="EMBL" id="PYF05003.1"/>
    </source>
</evidence>
<feature type="region of interest" description="Disordered" evidence="1">
    <location>
        <begin position="49"/>
        <end position="70"/>
    </location>
</feature>
<dbReference type="Gene3D" id="1.10.260.40">
    <property type="entry name" value="lambda repressor-like DNA-binding domains"/>
    <property type="match status" value="1"/>
</dbReference>
<dbReference type="Proteomes" id="UP000248148">
    <property type="component" value="Unassembled WGS sequence"/>
</dbReference>
<dbReference type="EMBL" id="QJTI01000002">
    <property type="protein sequence ID" value="PYF05003.1"/>
    <property type="molecule type" value="Genomic_DNA"/>
</dbReference>
<accession>A0A318TKR7</accession>
<dbReference type="AlphaFoldDB" id="A0A318TKR7"/>
<dbReference type="SMART" id="SM00530">
    <property type="entry name" value="HTH_XRE"/>
    <property type="match status" value="1"/>
</dbReference>
<evidence type="ECO:0000256" key="1">
    <source>
        <dbReference type="SAM" id="MobiDB-lite"/>
    </source>
</evidence>
<dbReference type="InterPro" id="IPR010982">
    <property type="entry name" value="Lambda_DNA-bd_dom_sf"/>
</dbReference>
<evidence type="ECO:0000313" key="4">
    <source>
        <dbReference type="Proteomes" id="UP000248148"/>
    </source>
</evidence>
<dbReference type="CDD" id="cd00093">
    <property type="entry name" value="HTH_XRE"/>
    <property type="match status" value="1"/>
</dbReference>
<evidence type="ECO:0000259" key="2">
    <source>
        <dbReference type="PROSITE" id="PS50943"/>
    </source>
</evidence>